<keyword evidence="1" id="KW-0862">Zinc</keyword>
<keyword evidence="5" id="KW-1185">Reference proteome</keyword>
<dbReference type="PANTHER" id="PTHR31286:SF99">
    <property type="entry name" value="DUF4283 DOMAIN-CONTAINING PROTEIN"/>
    <property type="match status" value="1"/>
</dbReference>
<keyword evidence="1" id="KW-0863">Zinc-finger</keyword>
<dbReference type="InterPro" id="IPR025558">
    <property type="entry name" value="DUF4283"/>
</dbReference>
<dbReference type="PROSITE" id="PS50158">
    <property type="entry name" value="ZF_CCHC"/>
    <property type="match status" value="1"/>
</dbReference>
<evidence type="ECO:0000256" key="1">
    <source>
        <dbReference type="PROSITE-ProRule" id="PRU00047"/>
    </source>
</evidence>
<dbReference type="InterPro" id="IPR001878">
    <property type="entry name" value="Znf_CCHC"/>
</dbReference>
<reference evidence="4" key="1">
    <citation type="journal article" date="2020" name="bioRxiv">
        <title>Hybrid origin of Populus tomentosa Carr. identified through genome sequencing and phylogenomic analysis.</title>
        <authorList>
            <person name="An X."/>
            <person name="Gao K."/>
            <person name="Chen Z."/>
            <person name="Li J."/>
            <person name="Yang X."/>
            <person name="Yang X."/>
            <person name="Zhou J."/>
            <person name="Guo T."/>
            <person name="Zhao T."/>
            <person name="Huang S."/>
            <person name="Miao D."/>
            <person name="Khan W.U."/>
            <person name="Rao P."/>
            <person name="Ye M."/>
            <person name="Lei B."/>
            <person name="Liao W."/>
            <person name="Wang J."/>
            <person name="Ji L."/>
            <person name="Li Y."/>
            <person name="Guo B."/>
            <person name="Mustafa N.S."/>
            <person name="Li S."/>
            <person name="Yun Q."/>
            <person name="Keller S.R."/>
            <person name="Mao J."/>
            <person name="Zhang R."/>
            <person name="Strauss S.H."/>
        </authorList>
    </citation>
    <scope>NUCLEOTIDE SEQUENCE</scope>
    <source>
        <strain evidence="4">GM15</strain>
        <tissue evidence="4">Leaf</tissue>
    </source>
</reference>
<dbReference type="Proteomes" id="UP000886885">
    <property type="component" value="Chromosome 13A"/>
</dbReference>
<dbReference type="EMBL" id="JAAWWB010000025">
    <property type="protein sequence ID" value="KAG6752401.1"/>
    <property type="molecule type" value="Genomic_DNA"/>
</dbReference>
<dbReference type="PANTHER" id="PTHR31286">
    <property type="entry name" value="GLYCINE-RICH CELL WALL STRUCTURAL PROTEIN 1.8-LIKE"/>
    <property type="match status" value="1"/>
</dbReference>
<feature type="compositionally biased region" description="Acidic residues" evidence="2">
    <location>
        <begin position="547"/>
        <end position="565"/>
    </location>
</feature>
<name>A0A8X7YKK7_POPTO</name>
<feature type="compositionally biased region" description="Polar residues" evidence="2">
    <location>
        <begin position="338"/>
        <end position="358"/>
    </location>
</feature>
<keyword evidence="1" id="KW-0479">Metal-binding</keyword>
<organism evidence="4 5">
    <name type="scientific">Populus tomentosa</name>
    <name type="common">Chinese white poplar</name>
    <dbReference type="NCBI Taxonomy" id="118781"/>
    <lineage>
        <taxon>Eukaryota</taxon>
        <taxon>Viridiplantae</taxon>
        <taxon>Streptophyta</taxon>
        <taxon>Embryophyta</taxon>
        <taxon>Tracheophyta</taxon>
        <taxon>Spermatophyta</taxon>
        <taxon>Magnoliopsida</taxon>
        <taxon>eudicotyledons</taxon>
        <taxon>Gunneridae</taxon>
        <taxon>Pentapetalae</taxon>
        <taxon>rosids</taxon>
        <taxon>fabids</taxon>
        <taxon>Malpighiales</taxon>
        <taxon>Salicaceae</taxon>
        <taxon>Saliceae</taxon>
        <taxon>Populus</taxon>
    </lineage>
</organism>
<feature type="domain" description="CCHC-type" evidence="3">
    <location>
        <begin position="267"/>
        <end position="281"/>
    </location>
</feature>
<dbReference type="OrthoDB" id="852000at2759"/>
<evidence type="ECO:0000256" key="2">
    <source>
        <dbReference type="SAM" id="MobiDB-lite"/>
    </source>
</evidence>
<comment type="caution">
    <text evidence="4">The sequence shown here is derived from an EMBL/GenBank/DDBJ whole genome shotgun (WGS) entry which is preliminary data.</text>
</comment>
<protein>
    <recommendedName>
        <fullName evidence="3">CCHC-type domain-containing protein</fullName>
    </recommendedName>
</protein>
<dbReference type="InterPro" id="IPR040256">
    <property type="entry name" value="At4g02000-like"/>
</dbReference>
<dbReference type="Pfam" id="PF14111">
    <property type="entry name" value="DUF4283"/>
    <property type="match status" value="1"/>
</dbReference>
<sequence length="594" mass="67873">MEVSSEEKDLLVRSNKKIKTNNILQGSDMDTSDSTNVENDARGTFSYKESLIGSAFRGQSDFSIPEQEDFASDDDEEDEEEEDCPVIRLSMEEKKRIREPWRQTLIIKVLGRRVSYTFLLKRLQIMWKIQGDMNLVDLGNDFFLARFSNKEDREFAMSGGPWMVADHYLTMRSWHPNFDPNVATIEKVAVWIRLPDLAMEYYDTAVLWKIGNHIGKTLKVDRTTSVGMRGNYARICVEVDLTKPLLSKFKLRRRIRRISYEGLHMICFGCGQYGHKHDMCPFSMNKEDRNDEQQVSSNNGKGRDPTVPAEDTVVRPEVAENYGQWMVARRVGRKFSMKTDSNQLRLPQSMENPSQGGKRSSLREKLKETAIGGGSRFNALNGLYVESHDLGSRELRAEIPGPSKPTGDNRFCKETIDMVNFKHEERIKAQGKWVPNRKHEVGGSNMQQTNHELQPGRKINSQRNTQLPDHVHNERTPVQKQIILRNPNQSASNMKKKLLTANEEIEIVGVLRGKDLNVEPFKSHSPRPPDCEPVLEVTLGESTNIEVSEEPEEDEDTRMAEDEDETTEVFYAVSIVSAERSDARSLKTRNAISG</sequence>
<proteinExistence type="predicted"/>
<accession>A0A8X7YKK7</accession>
<feature type="region of interest" description="Disordered" evidence="2">
    <location>
        <begin position="338"/>
        <end position="362"/>
    </location>
</feature>
<evidence type="ECO:0000313" key="5">
    <source>
        <dbReference type="Proteomes" id="UP000886885"/>
    </source>
</evidence>
<evidence type="ECO:0000259" key="3">
    <source>
        <dbReference type="PROSITE" id="PS50158"/>
    </source>
</evidence>
<dbReference type="GO" id="GO:0003676">
    <property type="term" value="F:nucleic acid binding"/>
    <property type="evidence" value="ECO:0007669"/>
    <property type="project" value="InterPro"/>
</dbReference>
<feature type="region of interest" description="Disordered" evidence="2">
    <location>
        <begin position="541"/>
        <end position="565"/>
    </location>
</feature>
<evidence type="ECO:0000313" key="4">
    <source>
        <dbReference type="EMBL" id="KAG6752401.1"/>
    </source>
</evidence>
<dbReference type="AlphaFoldDB" id="A0A8X7YKK7"/>
<gene>
    <name evidence="4" type="ORF">POTOM_044628</name>
</gene>
<dbReference type="GO" id="GO:0008270">
    <property type="term" value="F:zinc ion binding"/>
    <property type="evidence" value="ECO:0007669"/>
    <property type="project" value="UniProtKB-KW"/>
</dbReference>
<feature type="region of interest" description="Disordered" evidence="2">
    <location>
        <begin position="284"/>
        <end position="311"/>
    </location>
</feature>